<reference evidence="2 3" key="1">
    <citation type="submission" date="2015-03" db="EMBL/GenBank/DDBJ databases">
        <authorList>
            <person name="Lepp D."/>
            <person name="Hassan Y.I."/>
            <person name="Li X.-Z."/>
            <person name="Zhou T."/>
        </authorList>
    </citation>
    <scope>NUCLEOTIDE SEQUENCE [LARGE SCALE GENOMIC DNA]</scope>
    <source>
        <strain evidence="2 3">E84</strain>
    </source>
</reference>
<organism evidence="2 3">
    <name type="scientific">Devosia epidermidihirudinis</name>
    <dbReference type="NCBI Taxonomy" id="1293439"/>
    <lineage>
        <taxon>Bacteria</taxon>
        <taxon>Pseudomonadati</taxon>
        <taxon>Pseudomonadota</taxon>
        <taxon>Alphaproteobacteria</taxon>
        <taxon>Hyphomicrobiales</taxon>
        <taxon>Devosiaceae</taxon>
        <taxon>Devosia</taxon>
    </lineage>
</organism>
<feature type="transmembrane region" description="Helical" evidence="1">
    <location>
        <begin position="103"/>
        <end position="125"/>
    </location>
</feature>
<sequence>MRAYLGNCFWLMLPVLAINLLFAGALPPMLQSETFWRDIPMPLALAENLCRYAVTGLPALMLLRLRTRRQKVGLALYALGLLAYGFAWWPLITAPASGWSQSLLGLAAPAYTPALWLAGIGLIGFDLSSTFRRWVSWAYLFAASGFVIAHVLHVALVAGRVLG</sequence>
<comment type="caution">
    <text evidence="2">The sequence shown here is derived from an EMBL/GenBank/DDBJ whole genome shotgun (WGS) entry which is preliminary data.</text>
</comment>
<dbReference type="EMBL" id="LANJ01000016">
    <property type="protein sequence ID" value="KKC37741.1"/>
    <property type="molecule type" value="Genomic_DNA"/>
</dbReference>
<accession>A0A0F5QAK1</accession>
<keyword evidence="3" id="KW-1185">Reference proteome</keyword>
<proteinExistence type="predicted"/>
<gene>
    <name evidence="2" type="ORF">WH87_08490</name>
</gene>
<dbReference type="AlphaFoldDB" id="A0A0F5QAK1"/>
<dbReference type="PATRIC" id="fig|1293439.3.peg.1273"/>
<evidence type="ECO:0000313" key="2">
    <source>
        <dbReference type="EMBL" id="KKC37741.1"/>
    </source>
</evidence>
<name>A0A0F5QAK1_9HYPH</name>
<evidence type="ECO:0000313" key="3">
    <source>
        <dbReference type="Proteomes" id="UP000033411"/>
    </source>
</evidence>
<dbReference type="RefSeq" id="WP_046139503.1">
    <property type="nucleotide sequence ID" value="NZ_LANJ01000016.1"/>
</dbReference>
<feature type="transmembrane region" description="Helical" evidence="1">
    <location>
        <begin position="39"/>
        <end position="62"/>
    </location>
</feature>
<dbReference type="Proteomes" id="UP000033411">
    <property type="component" value="Unassembled WGS sequence"/>
</dbReference>
<dbReference type="STRING" id="1293439.WH87_08490"/>
<keyword evidence="1" id="KW-0812">Transmembrane</keyword>
<keyword evidence="1" id="KW-0472">Membrane</keyword>
<protein>
    <submittedName>
        <fullName evidence="2">Uncharacterized protein</fullName>
    </submittedName>
</protein>
<feature type="transmembrane region" description="Helical" evidence="1">
    <location>
        <begin position="137"/>
        <end position="158"/>
    </location>
</feature>
<evidence type="ECO:0000256" key="1">
    <source>
        <dbReference type="SAM" id="Phobius"/>
    </source>
</evidence>
<feature type="transmembrane region" description="Helical" evidence="1">
    <location>
        <begin position="74"/>
        <end position="91"/>
    </location>
</feature>
<keyword evidence="1" id="KW-1133">Transmembrane helix</keyword>
<dbReference type="OrthoDB" id="648493at2"/>